<feature type="region of interest" description="Disordered" evidence="2">
    <location>
        <begin position="238"/>
        <end position="266"/>
    </location>
</feature>
<accession>A0A0S4KJK1</accession>
<feature type="region of interest" description="Disordered" evidence="2">
    <location>
        <begin position="497"/>
        <end position="578"/>
    </location>
</feature>
<feature type="compositionally biased region" description="Gly residues" evidence="2">
    <location>
        <begin position="511"/>
        <end position="520"/>
    </location>
</feature>
<feature type="region of interest" description="Disordered" evidence="2">
    <location>
        <begin position="347"/>
        <end position="376"/>
    </location>
</feature>
<organism evidence="3 4">
    <name type="scientific">Bodo saltans</name>
    <name type="common">Flagellated protozoan</name>
    <dbReference type="NCBI Taxonomy" id="75058"/>
    <lineage>
        <taxon>Eukaryota</taxon>
        <taxon>Discoba</taxon>
        <taxon>Euglenozoa</taxon>
        <taxon>Kinetoplastea</taxon>
        <taxon>Metakinetoplastina</taxon>
        <taxon>Eubodonida</taxon>
        <taxon>Bodonidae</taxon>
        <taxon>Bodo</taxon>
    </lineage>
</organism>
<sequence>MQVAFDRWRGWRRFSLPTQEERDLKKKLAESKVYRSRNAYESASTGTSDNNSIDRHHAISNIQLPKNALAPLPVFLRRHILDYCCAVEDSFLDDLQHLEDVVKNDELGILNTYHNHSSPPPQERSGTNATDVHDEAGVSTVVVASTRVAAKDDTVASTITSGATHPLVAILDVVESELATMYEGRILHELSAFARCFGVPVSASMHNILEEQGSMAPRSPTVPSSTRRRSLVTYVREATPPPAATAPPPPSSTASAQSPPLSHRRSLHLQQQAGVQMCSYHQRDTVVAYLQRIYAHARSQRDRFERALSWVRFRDNMLHSTCASLRPILRDDLSTWEMILQQWRMPNRCSKPNDAMPNSNNTGDRSLINNRQQRPPDPDHVDFIFERALMELGRYQARISSVEYLGRPDLSLDDIRNLFWEVGLTPPVFASRDQEDISDTNTHSASASEVVGQTFDGVTETYAQTITFRQALTLGLTEIPWVRGYSWEDRATAAIVEEEDEGDDKQSLGAYSGGGGGGGASARSPKGHHQQNHEAFDGVASDSGRLSLRARSPVQPMGGTTTSNPLMSGRQSPNPKSRSVCSVARSERVLQMLGNHGVDDTVRQQLEELERERASLEAADQALRRKAFAVAAHAMSQRLWLSTDLFRPHGEHQFAGCEYCADTHLAMVGLKRDNSGAVGDIVVCSACYQDLYSDELSIAHRMYQWLTVQELIGAGVTAVEGEAGSTGDLDDDVMAADRQHNATPPYLASR</sequence>
<name>A0A0S4KJK1_BODSA</name>
<feature type="coiled-coil region" evidence="1">
    <location>
        <begin position="599"/>
        <end position="626"/>
    </location>
</feature>
<feature type="compositionally biased region" description="Polar residues" evidence="2">
    <location>
        <begin position="558"/>
        <end position="578"/>
    </location>
</feature>
<evidence type="ECO:0000256" key="2">
    <source>
        <dbReference type="SAM" id="MobiDB-lite"/>
    </source>
</evidence>
<keyword evidence="1" id="KW-0175">Coiled coil</keyword>
<dbReference type="EMBL" id="CYKH01001629">
    <property type="protein sequence ID" value="CUI14765.1"/>
    <property type="molecule type" value="Genomic_DNA"/>
</dbReference>
<evidence type="ECO:0000313" key="3">
    <source>
        <dbReference type="EMBL" id="CUI14765.1"/>
    </source>
</evidence>
<evidence type="ECO:0000256" key="1">
    <source>
        <dbReference type="SAM" id="Coils"/>
    </source>
</evidence>
<keyword evidence="4" id="KW-1185">Reference proteome</keyword>
<protein>
    <submittedName>
        <fullName evidence="3">Uncharacterized protein</fullName>
    </submittedName>
</protein>
<dbReference type="AlphaFoldDB" id="A0A0S4KJK1"/>
<feature type="compositionally biased region" description="Polar residues" evidence="2">
    <location>
        <begin position="356"/>
        <end position="373"/>
    </location>
</feature>
<gene>
    <name evidence="3" type="ORF">BSAL_14520</name>
</gene>
<feature type="compositionally biased region" description="Pro residues" evidence="2">
    <location>
        <begin position="239"/>
        <end position="251"/>
    </location>
</feature>
<proteinExistence type="predicted"/>
<dbReference type="VEuPathDB" id="TriTrypDB:BSAL_14520"/>
<dbReference type="Proteomes" id="UP000051952">
    <property type="component" value="Unassembled WGS sequence"/>
</dbReference>
<reference evidence="4" key="1">
    <citation type="submission" date="2015-09" db="EMBL/GenBank/DDBJ databases">
        <authorList>
            <consortium name="Pathogen Informatics"/>
        </authorList>
    </citation>
    <scope>NUCLEOTIDE SEQUENCE [LARGE SCALE GENOMIC DNA]</scope>
    <source>
        <strain evidence="4">Lake Konstanz</strain>
    </source>
</reference>
<evidence type="ECO:0000313" key="4">
    <source>
        <dbReference type="Proteomes" id="UP000051952"/>
    </source>
</evidence>